<dbReference type="EMBL" id="CAJGYO010000019">
    <property type="protein sequence ID" value="CAD6338382.1"/>
    <property type="molecule type" value="Genomic_DNA"/>
</dbReference>
<comment type="caution">
    <text evidence="7">The sequence shown here is derived from an EMBL/GenBank/DDBJ whole genome shotgun (WGS) entry which is preliminary data.</text>
</comment>
<evidence type="ECO:0000256" key="5">
    <source>
        <dbReference type="ARBA" id="ARBA00023180"/>
    </source>
</evidence>
<dbReference type="PANTHER" id="PTHR20961:SF34">
    <property type="entry name" value="OS06G0707200 PROTEIN"/>
    <property type="match status" value="1"/>
</dbReference>
<sequence length="508" mass="57404">MTMKQPRGRQEPRRMGNAAMVVTMLVSLCALTYIKARYCSNPFRTSPPLLLLLLAPIPPPLASSSSSKFQPEYLTDTTHSLIPSTAAKPAEELEVVEVDEDYDSTRYKLSGPIGEEDFDPSRPTCYNTSKRSERCAAVGDIRVDGNHSKIYINPLSREWKTKPYARLHDPVAMDDVREFTLVPFGGGGGSPNHTTVVPPLCTRNHSVPGFLFSSGGFAGNLYHDYADVLVPLFTSTHHFGGEVQFLLADIKDWWADKFKPLFRQLSRYDVIDVNNDQEVHCFPRIVIGSTFHRAMGIDASRTPGGETVADFKRLLRRAFRLERAVASRSGAPRRKDRPRLLIISRKSSRRFVNERAMARAAAAARFDVRIAEPDNHTDMPNFARLVNSADVMMGVHGAGLTNMVFLPSRAVLVQVVPFGGLEWLTRVTFKDPARDMDVTYMEYNVSLEESSLRDLYPEDHFYLKHPYDVHKKGWDAIKRVYLDKQNVRLNLTRFTRTLEQARDLLPSP</sequence>
<dbReference type="AlphaFoldDB" id="A0A811SA62"/>
<evidence type="ECO:0000259" key="6">
    <source>
        <dbReference type="Pfam" id="PF04577"/>
    </source>
</evidence>
<dbReference type="GO" id="GO:0000139">
    <property type="term" value="C:Golgi membrane"/>
    <property type="evidence" value="ECO:0007669"/>
    <property type="project" value="UniProtKB-SubCell"/>
</dbReference>
<dbReference type="Pfam" id="PF04577">
    <property type="entry name" value="Glyco_transf_61"/>
    <property type="match status" value="1"/>
</dbReference>
<proteinExistence type="predicted"/>
<name>A0A811SA62_9POAL</name>
<protein>
    <recommendedName>
        <fullName evidence="6">Glycosyltransferase 61 catalytic domain-containing protein</fullName>
    </recommendedName>
</protein>
<evidence type="ECO:0000256" key="3">
    <source>
        <dbReference type="ARBA" id="ARBA00022676"/>
    </source>
</evidence>
<dbReference type="InterPro" id="IPR007657">
    <property type="entry name" value="Glycosyltransferase_61"/>
</dbReference>
<dbReference type="OrthoDB" id="529273at2759"/>
<feature type="domain" description="Glycosyltransferase 61 catalytic" evidence="6">
    <location>
        <begin position="308"/>
        <end position="413"/>
    </location>
</feature>
<dbReference type="GO" id="GO:0016763">
    <property type="term" value="F:pentosyltransferase activity"/>
    <property type="evidence" value="ECO:0007669"/>
    <property type="project" value="UniProtKB-ARBA"/>
</dbReference>
<accession>A0A811SA62</accession>
<evidence type="ECO:0000256" key="1">
    <source>
        <dbReference type="ARBA" id="ARBA00004323"/>
    </source>
</evidence>
<reference evidence="7" key="1">
    <citation type="submission" date="2020-10" db="EMBL/GenBank/DDBJ databases">
        <authorList>
            <person name="Han B."/>
            <person name="Lu T."/>
            <person name="Zhao Q."/>
            <person name="Huang X."/>
            <person name="Zhao Y."/>
        </authorList>
    </citation>
    <scope>NUCLEOTIDE SEQUENCE</scope>
</reference>
<comment type="subcellular location">
    <subcellularLocation>
        <location evidence="1">Golgi apparatus membrane</location>
        <topology evidence="1">Single-pass type II membrane protein</topology>
    </subcellularLocation>
</comment>
<keyword evidence="5" id="KW-0325">Glycoprotein</keyword>
<dbReference type="PANTHER" id="PTHR20961">
    <property type="entry name" value="GLYCOSYLTRANSFERASE"/>
    <property type="match status" value="1"/>
</dbReference>
<comment type="pathway">
    <text evidence="2">Glycan metabolism.</text>
</comment>
<keyword evidence="8" id="KW-1185">Reference proteome</keyword>
<dbReference type="InterPro" id="IPR049625">
    <property type="entry name" value="Glyco_transf_61_cat"/>
</dbReference>
<evidence type="ECO:0000256" key="4">
    <source>
        <dbReference type="ARBA" id="ARBA00022679"/>
    </source>
</evidence>
<evidence type="ECO:0000313" key="8">
    <source>
        <dbReference type="Proteomes" id="UP000604825"/>
    </source>
</evidence>
<keyword evidence="4" id="KW-0808">Transferase</keyword>
<evidence type="ECO:0000313" key="7">
    <source>
        <dbReference type="EMBL" id="CAD6338382.1"/>
    </source>
</evidence>
<evidence type="ECO:0000256" key="2">
    <source>
        <dbReference type="ARBA" id="ARBA00004881"/>
    </source>
</evidence>
<keyword evidence="3" id="KW-0328">Glycosyltransferase</keyword>
<organism evidence="7 8">
    <name type="scientific">Miscanthus lutarioriparius</name>
    <dbReference type="NCBI Taxonomy" id="422564"/>
    <lineage>
        <taxon>Eukaryota</taxon>
        <taxon>Viridiplantae</taxon>
        <taxon>Streptophyta</taxon>
        <taxon>Embryophyta</taxon>
        <taxon>Tracheophyta</taxon>
        <taxon>Spermatophyta</taxon>
        <taxon>Magnoliopsida</taxon>
        <taxon>Liliopsida</taxon>
        <taxon>Poales</taxon>
        <taxon>Poaceae</taxon>
        <taxon>PACMAD clade</taxon>
        <taxon>Panicoideae</taxon>
        <taxon>Andropogonodae</taxon>
        <taxon>Andropogoneae</taxon>
        <taxon>Saccharinae</taxon>
        <taxon>Miscanthus</taxon>
    </lineage>
</organism>
<gene>
    <name evidence="7" type="ORF">NCGR_LOCUS62480</name>
</gene>
<dbReference type="Proteomes" id="UP000604825">
    <property type="component" value="Unassembled WGS sequence"/>
</dbReference>